<dbReference type="AlphaFoldDB" id="A0AAU9NHS4"/>
<proteinExistence type="predicted"/>
<accession>A0AAU9NHS4</accession>
<keyword evidence="2" id="KW-1185">Reference proteome</keyword>
<organism evidence="1 2">
    <name type="scientific">Lactuca virosa</name>
    <dbReference type="NCBI Taxonomy" id="75947"/>
    <lineage>
        <taxon>Eukaryota</taxon>
        <taxon>Viridiplantae</taxon>
        <taxon>Streptophyta</taxon>
        <taxon>Embryophyta</taxon>
        <taxon>Tracheophyta</taxon>
        <taxon>Spermatophyta</taxon>
        <taxon>Magnoliopsida</taxon>
        <taxon>eudicotyledons</taxon>
        <taxon>Gunneridae</taxon>
        <taxon>Pentapetalae</taxon>
        <taxon>asterids</taxon>
        <taxon>campanulids</taxon>
        <taxon>Asterales</taxon>
        <taxon>Asteraceae</taxon>
        <taxon>Cichorioideae</taxon>
        <taxon>Cichorieae</taxon>
        <taxon>Lactucinae</taxon>
        <taxon>Lactuca</taxon>
    </lineage>
</organism>
<gene>
    <name evidence="1" type="ORF">LVIROSA_LOCUS23747</name>
</gene>
<comment type="caution">
    <text evidence="1">The sequence shown here is derived from an EMBL/GenBank/DDBJ whole genome shotgun (WGS) entry which is preliminary data.</text>
</comment>
<name>A0AAU9NHS4_9ASTR</name>
<protein>
    <submittedName>
        <fullName evidence="1">Uncharacterized protein</fullName>
    </submittedName>
</protein>
<evidence type="ECO:0000313" key="1">
    <source>
        <dbReference type="EMBL" id="CAH1437417.1"/>
    </source>
</evidence>
<sequence>MAPQMSLSHSDGAMKIVDAGEESGFTFFDSSFIETGLSLEELRWKFYEKSVAVGPPLSVEVSNSPPMAMEANLVRVPVGDAYRPFFPCRRMLLLRLILFHVKESALILTPIVGLLF</sequence>
<dbReference type="Proteomes" id="UP001157418">
    <property type="component" value="Unassembled WGS sequence"/>
</dbReference>
<evidence type="ECO:0000313" key="2">
    <source>
        <dbReference type="Proteomes" id="UP001157418"/>
    </source>
</evidence>
<reference evidence="1 2" key="1">
    <citation type="submission" date="2022-01" db="EMBL/GenBank/DDBJ databases">
        <authorList>
            <person name="Xiong W."/>
            <person name="Schranz E."/>
        </authorList>
    </citation>
    <scope>NUCLEOTIDE SEQUENCE [LARGE SCALE GENOMIC DNA]</scope>
</reference>
<dbReference type="EMBL" id="CAKMRJ010004445">
    <property type="protein sequence ID" value="CAH1437417.1"/>
    <property type="molecule type" value="Genomic_DNA"/>
</dbReference>